<dbReference type="HOGENOM" id="CLU_012062_4_3_1"/>
<comment type="function">
    <text evidence="1">PPIases accelerate the folding of proteins. It catalyzes the cis-trans isomerization of proline imidic peptide bonds in oligopeptides.</text>
</comment>
<dbReference type="EC" id="5.2.1.8" evidence="1"/>
<dbReference type="Proteomes" id="UP000008672">
    <property type="component" value="Unassembled WGS sequence"/>
</dbReference>
<dbReference type="InterPro" id="IPR029000">
    <property type="entry name" value="Cyclophilin-like_dom_sf"/>
</dbReference>
<keyword evidence="1" id="KW-0413">Isomerase</keyword>
<evidence type="ECO:0000259" key="2">
    <source>
        <dbReference type="PROSITE" id="PS50072"/>
    </source>
</evidence>
<evidence type="ECO:0000313" key="3">
    <source>
        <dbReference type="Ensembl" id="ENSLACP00000009887.1"/>
    </source>
</evidence>
<organism evidence="3 4">
    <name type="scientific">Latimeria chalumnae</name>
    <name type="common">Coelacanth</name>
    <dbReference type="NCBI Taxonomy" id="7897"/>
    <lineage>
        <taxon>Eukaryota</taxon>
        <taxon>Metazoa</taxon>
        <taxon>Chordata</taxon>
        <taxon>Craniata</taxon>
        <taxon>Vertebrata</taxon>
        <taxon>Euteleostomi</taxon>
        <taxon>Coelacanthiformes</taxon>
        <taxon>Coelacanthidae</taxon>
        <taxon>Latimeria</taxon>
    </lineage>
</organism>
<dbReference type="eggNOG" id="KOG0865">
    <property type="taxonomic scope" value="Eukaryota"/>
</dbReference>
<dbReference type="GO" id="GO:0003755">
    <property type="term" value="F:peptidyl-prolyl cis-trans isomerase activity"/>
    <property type="evidence" value="ECO:0007669"/>
    <property type="project" value="UniProtKB-UniRule"/>
</dbReference>
<dbReference type="EMBL" id="AFYH01204706">
    <property type="status" value="NOT_ANNOTATED_CDS"/>
    <property type="molecule type" value="Genomic_DNA"/>
</dbReference>
<reference evidence="3" key="2">
    <citation type="submission" date="2025-08" db="UniProtKB">
        <authorList>
            <consortium name="Ensembl"/>
        </authorList>
    </citation>
    <scope>IDENTIFICATION</scope>
</reference>
<dbReference type="AlphaFoldDB" id="H3AJR6"/>
<dbReference type="GO" id="GO:0016018">
    <property type="term" value="F:cyclosporin A binding"/>
    <property type="evidence" value="ECO:0007669"/>
    <property type="project" value="TreeGrafter"/>
</dbReference>
<dbReference type="SUPFAM" id="SSF50891">
    <property type="entry name" value="Cyclophilin-like"/>
    <property type="match status" value="1"/>
</dbReference>
<keyword evidence="4" id="KW-1185">Reference proteome</keyword>
<accession>H3AJR6</accession>
<dbReference type="GeneTree" id="ENSGT00940000156008"/>
<dbReference type="PANTHER" id="PTHR11071">
    <property type="entry name" value="PEPTIDYL-PROLYL CIS-TRANS ISOMERASE"/>
    <property type="match status" value="1"/>
</dbReference>
<keyword evidence="1" id="KW-0697">Rotamase</keyword>
<proteinExistence type="inferred from homology"/>
<dbReference type="Ensembl" id="ENSLACT00000009963.1">
    <property type="protein sequence ID" value="ENSLACP00000009887.1"/>
    <property type="gene ID" value="ENSLACG00000008716.1"/>
</dbReference>
<dbReference type="Pfam" id="PF00160">
    <property type="entry name" value="Pro_isomerase"/>
    <property type="match status" value="1"/>
</dbReference>
<comment type="catalytic activity">
    <reaction evidence="1">
        <text>[protein]-peptidylproline (omega=180) = [protein]-peptidylproline (omega=0)</text>
        <dbReference type="Rhea" id="RHEA:16237"/>
        <dbReference type="Rhea" id="RHEA-COMP:10747"/>
        <dbReference type="Rhea" id="RHEA-COMP:10748"/>
        <dbReference type="ChEBI" id="CHEBI:83833"/>
        <dbReference type="ChEBI" id="CHEBI:83834"/>
        <dbReference type="EC" id="5.2.1.8"/>
    </reaction>
</comment>
<name>H3AJR6_LATCH</name>
<dbReference type="InParanoid" id="H3AJR6"/>
<reference evidence="4" key="1">
    <citation type="submission" date="2011-08" db="EMBL/GenBank/DDBJ databases">
        <title>The draft genome of Latimeria chalumnae.</title>
        <authorList>
            <person name="Di Palma F."/>
            <person name="Alfoldi J."/>
            <person name="Johnson J."/>
            <person name="Berlin A."/>
            <person name="Gnerre S."/>
            <person name="Jaffe D."/>
            <person name="MacCallum I."/>
            <person name="Young S."/>
            <person name="Walker B.J."/>
            <person name="Lander E."/>
            <person name="Lindblad-Toh K."/>
        </authorList>
    </citation>
    <scope>NUCLEOTIDE SEQUENCE [LARGE SCALE GENOMIC DNA]</scope>
    <source>
        <strain evidence="4">Wild caught</strain>
    </source>
</reference>
<comment type="similarity">
    <text evidence="1">Belongs to the cyclophilin-type PPIase family.</text>
</comment>
<dbReference type="GO" id="GO:0006457">
    <property type="term" value="P:protein folding"/>
    <property type="evidence" value="ECO:0007669"/>
    <property type="project" value="TreeGrafter"/>
</dbReference>
<feature type="domain" description="PPIase cyclophilin-type" evidence="2">
    <location>
        <begin position="1"/>
        <end position="116"/>
    </location>
</feature>
<dbReference type="STRING" id="7897.ENSLACP00000009887"/>
<reference evidence="3" key="3">
    <citation type="submission" date="2025-09" db="UniProtKB">
        <authorList>
            <consortium name="Ensembl"/>
        </authorList>
    </citation>
    <scope>IDENTIFICATION</scope>
</reference>
<protein>
    <recommendedName>
        <fullName evidence="1">Peptidyl-prolyl cis-trans isomerase</fullName>
        <shortName evidence="1">PPIase</shortName>
        <ecNumber evidence="1">5.2.1.8</ecNumber>
    </recommendedName>
</protein>
<evidence type="ECO:0000256" key="1">
    <source>
        <dbReference type="RuleBase" id="RU363019"/>
    </source>
</evidence>
<dbReference type="GO" id="GO:0005737">
    <property type="term" value="C:cytoplasm"/>
    <property type="evidence" value="ECO:0007669"/>
    <property type="project" value="TreeGrafter"/>
</dbReference>
<sequence length="116" mass="13050">KLSTDVVPRTAENFCALCTGEKDLGYKGSKLHLLPPSLCEWNCHQSIYGDRIKDENFTLKHTGPGILSMVSAGPNNNGSQFFVCTVWTDWLDKKVCNLHKFPCNQNGKILMKPNYM</sequence>
<dbReference type="PRINTS" id="PR00153">
    <property type="entry name" value="CSAPPISMRASE"/>
</dbReference>
<dbReference type="PANTHER" id="PTHR11071:SF561">
    <property type="entry name" value="PEPTIDYL-PROLYL CIS-TRANS ISOMERASE D-RELATED"/>
    <property type="match status" value="1"/>
</dbReference>
<evidence type="ECO:0000313" key="4">
    <source>
        <dbReference type="Proteomes" id="UP000008672"/>
    </source>
</evidence>
<dbReference type="PROSITE" id="PS50072">
    <property type="entry name" value="CSA_PPIASE_2"/>
    <property type="match status" value="1"/>
</dbReference>
<dbReference type="InterPro" id="IPR002130">
    <property type="entry name" value="Cyclophilin-type_PPIase_dom"/>
</dbReference>
<dbReference type="Gene3D" id="2.40.100.10">
    <property type="entry name" value="Cyclophilin-like"/>
    <property type="match status" value="1"/>
</dbReference>